<evidence type="ECO:0000313" key="1">
    <source>
        <dbReference type="EMBL" id="MPC37083.1"/>
    </source>
</evidence>
<comment type="caution">
    <text evidence="1">The sequence shown here is derived from an EMBL/GenBank/DDBJ whole genome shotgun (WGS) entry which is preliminary data.</text>
</comment>
<proteinExistence type="predicted"/>
<accession>A0A5B7EW29</accession>
<dbReference type="AlphaFoldDB" id="A0A5B7EW29"/>
<name>A0A5B7EW29_PORTR</name>
<gene>
    <name evidence="1" type="ORF">E2C01_030556</name>
</gene>
<organism evidence="1 2">
    <name type="scientific">Portunus trituberculatus</name>
    <name type="common">Swimming crab</name>
    <name type="synonym">Neptunus trituberculatus</name>
    <dbReference type="NCBI Taxonomy" id="210409"/>
    <lineage>
        <taxon>Eukaryota</taxon>
        <taxon>Metazoa</taxon>
        <taxon>Ecdysozoa</taxon>
        <taxon>Arthropoda</taxon>
        <taxon>Crustacea</taxon>
        <taxon>Multicrustacea</taxon>
        <taxon>Malacostraca</taxon>
        <taxon>Eumalacostraca</taxon>
        <taxon>Eucarida</taxon>
        <taxon>Decapoda</taxon>
        <taxon>Pleocyemata</taxon>
        <taxon>Brachyura</taxon>
        <taxon>Eubrachyura</taxon>
        <taxon>Portunoidea</taxon>
        <taxon>Portunidae</taxon>
        <taxon>Portuninae</taxon>
        <taxon>Portunus</taxon>
    </lineage>
</organism>
<reference evidence="1 2" key="1">
    <citation type="submission" date="2019-05" db="EMBL/GenBank/DDBJ databases">
        <title>Another draft genome of Portunus trituberculatus and its Hox gene families provides insights of decapod evolution.</title>
        <authorList>
            <person name="Jeong J.-H."/>
            <person name="Song I."/>
            <person name="Kim S."/>
            <person name="Choi T."/>
            <person name="Kim D."/>
            <person name="Ryu S."/>
            <person name="Kim W."/>
        </authorList>
    </citation>
    <scope>NUCLEOTIDE SEQUENCE [LARGE SCALE GENOMIC DNA]</scope>
    <source>
        <tissue evidence="1">Muscle</tissue>
    </source>
</reference>
<keyword evidence="2" id="KW-1185">Reference proteome</keyword>
<sequence length="95" mass="10477">MEGAGIDPLSGQVRGGLAVSGGRETKLLHSTNRKYNALPWLACRKTIVLAVHRGEAMFERMLLRDGLNSPLLCRGFVHTKQSEENIHLPATGHWC</sequence>
<evidence type="ECO:0000313" key="2">
    <source>
        <dbReference type="Proteomes" id="UP000324222"/>
    </source>
</evidence>
<dbReference type="Proteomes" id="UP000324222">
    <property type="component" value="Unassembled WGS sequence"/>
</dbReference>
<dbReference type="EMBL" id="VSRR010003681">
    <property type="protein sequence ID" value="MPC37083.1"/>
    <property type="molecule type" value="Genomic_DNA"/>
</dbReference>
<protein>
    <submittedName>
        <fullName evidence="1">Uncharacterized protein</fullName>
    </submittedName>
</protein>